<dbReference type="InterPro" id="IPR013785">
    <property type="entry name" value="Aldolase_TIM"/>
</dbReference>
<dbReference type="SUPFAM" id="SSF51445">
    <property type="entry name" value="(Trans)glycosidases"/>
    <property type="match status" value="1"/>
</dbReference>
<evidence type="ECO:0000259" key="1">
    <source>
        <dbReference type="Pfam" id="PF03537"/>
    </source>
</evidence>
<accession>A0A3G3K4I2</accession>
<organism evidence="2 3">
    <name type="scientific">Cohnella candidum</name>
    <dbReference type="NCBI Taxonomy" id="2674991"/>
    <lineage>
        <taxon>Bacteria</taxon>
        <taxon>Bacillati</taxon>
        <taxon>Bacillota</taxon>
        <taxon>Bacilli</taxon>
        <taxon>Bacillales</taxon>
        <taxon>Paenibacillaceae</taxon>
        <taxon>Cohnella</taxon>
    </lineage>
</organism>
<dbReference type="AlphaFoldDB" id="A0A3G3K4I2"/>
<proteinExistence type="predicted"/>
<name>A0A3G3K4I2_9BACL</name>
<dbReference type="EMBL" id="CP033433">
    <property type="protein sequence ID" value="AYQ75424.1"/>
    <property type="molecule type" value="Genomic_DNA"/>
</dbReference>
<dbReference type="InterPro" id="IPR004352">
    <property type="entry name" value="GH114_TIM-barrel"/>
</dbReference>
<sequence length="316" mass="37046">MERIGAFCSQQNSYIVPHHYHLRFREFPSKLFLYDIIVQQKCYEQGRMKRMSFRFWPWRRQTFPRKLPLNRVDSFMIDYGPPDKGLYRALSSFDLVIVEANHHAPEALQGLKENGTIVIGYLSVMESPRWNRDRWNLLLPEDFMKVGGQSQYLEQWDAFIMDIRQPHFRSVLLNEAAELIHGKHCDGIFLDTVDDIDTFAFNAGLYDELVVSFGHWMAQCKEALPSSILIQNRGFGSISKSAPFLDGFLWEDWSGEWKSNPWMRKQMKKIQSLIDHGITVFTVSESALSQHRSEAENAGFVHLTRSESYHIRDWMK</sequence>
<dbReference type="Proteomes" id="UP000269097">
    <property type="component" value="Chromosome"/>
</dbReference>
<evidence type="ECO:0000313" key="2">
    <source>
        <dbReference type="EMBL" id="AYQ75424.1"/>
    </source>
</evidence>
<dbReference type="PANTHER" id="PTHR35882:SF2">
    <property type="entry name" value="PELA"/>
    <property type="match status" value="1"/>
</dbReference>
<evidence type="ECO:0000313" key="3">
    <source>
        <dbReference type="Proteomes" id="UP000269097"/>
    </source>
</evidence>
<reference evidence="2 3" key="1">
    <citation type="submission" date="2018-10" db="EMBL/GenBank/DDBJ databases">
        <title>Genome Sequence of Cohnella sp.</title>
        <authorList>
            <person name="Srinivasan S."/>
            <person name="Kim M.K."/>
        </authorList>
    </citation>
    <scope>NUCLEOTIDE SEQUENCE [LARGE SCALE GENOMIC DNA]</scope>
    <source>
        <strain evidence="2 3">18JY8-7</strain>
    </source>
</reference>
<feature type="domain" description="Glycoside-hydrolase family GH114 TIM-barrel" evidence="1">
    <location>
        <begin position="91"/>
        <end position="284"/>
    </location>
</feature>
<dbReference type="KEGG" id="coh:EAV92_01530"/>
<keyword evidence="3" id="KW-1185">Reference proteome</keyword>
<dbReference type="PANTHER" id="PTHR35882">
    <property type="entry name" value="PELA"/>
    <property type="match status" value="1"/>
</dbReference>
<gene>
    <name evidence="2" type="ORF">EAV92_01530</name>
</gene>
<protein>
    <recommendedName>
        <fullName evidence="1">Glycoside-hydrolase family GH114 TIM-barrel domain-containing protein</fullName>
    </recommendedName>
</protein>
<dbReference type="InterPro" id="IPR017853">
    <property type="entry name" value="GH"/>
</dbReference>
<dbReference type="Pfam" id="PF03537">
    <property type="entry name" value="Glyco_hydro_114"/>
    <property type="match status" value="1"/>
</dbReference>
<dbReference type="Gene3D" id="3.20.20.70">
    <property type="entry name" value="Aldolase class I"/>
    <property type="match status" value="1"/>
</dbReference>